<dbReference type="PANTHER" id="PTHR30313">
    <property type="entry name" value="DNA PRIMASE"/>
    <property type="match status" value="1"/>
</dbReference>
<dbReference type="Gene3D" id="1.10.10.10">
    <property type="entry name" value="Winged helix-like DNA-binding domain superfamily/Winged helix DNA-binding domain"/>
    <property type="match status" value="1"/>
</dbReference>
<dbReference type="InterPro" id="IPR037068">
    <property type="entry name" value="DNA_primase_core_N_sf"/>
</dbReference>
<protein>
    <submittedName>
        <fullName evidence="2">Uncharacterized protein</fullName>
    </submittedName>
</protein>
<evidence type="ECO:0000256" key="1">
    <source>
        <dbReference type="SAM" id="MobiDB-lite"/>
    </source>
</evidence>
<name>J3EXC3_9EURY</name>
<proteinExistence type="predicted"/>
<feature type="compositionally biased region" description="Basic and acidic residues" evidence="1">
    <location>
        <begin position="406"/>
        <end position="437"/>
    </location>
</feature>
<accession>J3EXC3</accession>
<dbReference type="PATRIC" id="fig|1210908.3.peg.1786"/>
<gene>
    <name evidence="2" type="ORF">HSB1_18650</name>
</gene>
<dbReference type="Gene3D" id="3.90.980.10">
    <property type="entry name" value="DNA primase, catalytic core, N-terminal domain"/>
    <property type="match status" value="1"/>
</dbReference>
<evidence type="ECO:0000313" key="3">
    <source>
        <dbReference type="Proteomes" id="UP000007813"/>
    </source>
</evidence>
<dbReference type="eggNOG" id="arCOG07786">
    <property type="taxonomic scope" value="Archaea"/>
</dbReference>
<reference evidence="2 3" key="1">
    <citation type="journal article" date="2012" name="J. Bacteriol.">
        <title>Draft Genome Sequence of the Extremely Halophilic Archaeon Halogranum salarium B-1T.</title>
        <authorList>
            <person name="Kim K.K."/>
            <person name="Lee K.C."/>
            <person name="Lee J.S."/>
        </authorList>
    </citation>
    <scope>NUCLEOTIDE SEQUENCE [LARGE SCALE GENOMIC DNA]</scope>
    <source>
        <strain evidence="2 3">B-1</strain>
    </source>
</reference>
<dbReference type="EMBL" id="ALJD01000004">
    <property type="protein sequence ID" value="EJN59707.1"/>
    <property type="molecule type" value="Genomic_DNA"/>
</dbReference>
<dbReference type="InterPro" id="IPR036388">
    <property type="entry name" value="WH-like_DNA-bd_sf"/>
</dbReference>
<dbReference type="Proteomes" id="UP000007813">
    <property type="component" value="Unassembled WGS sequence"/>
</dbReference>
<dbReference type="OrthoDB" id="242746at2157"/>
<dbReference type="InterPro" id="IPR011991">
    <property type="entry name" value="ArsR-like_HTH"/>
</dbReference>
<feature type="region of interest" description="Disordered" evidence="1">
    <location>
        <begin position="382"/>
        <end position="440"/>
    </location>
</feature>
<feature type="compositionally biased region" description="Basic and acidic residues" evidence="1">
    <location>
        <begin position="388"/>
        <end position="399"/>
    </location>
</feature>
<dbReference type="CDD" id="cd00090">
    <property type="entry name" value="HTH_ARSR"/>
    <property type="match status" value="1"/>
</dbReference>
<dbReference type="GO" id="GO:0006269">
    <property type="term" value="P:DNA replication, synthesis of primer"/>
    <property type="evidence" value="ECO:0007669"/>
    <property type="project" value="TreeGrafter"/>
</dbReference>
<sequence length="1339" mass="147333">MSREAPKLDWSRLIHDCRGYLNVEDDTPVPLEELKAQAKAHGFDDAEVDAAVRATDVLEAVDGAVENPRVTLVDETPGETPGESASPAREKAREAFADAVDYFHGQLDSDISDVVDDVETPREHYVENRGWSPEMIDAKRLGYAPASRTGLLDYLMHRGYDREAILGTGLFWDDLTPIWRGRLVLPYLDDDGRPKFAISRRLGEGHPADDAGQYGDGDVAKYHKIPTGRDEVVLDEPIYGVDSVREGEDVLITEGIADAISAHQAGYPCVSPVTTQFKKSHYNAVLDVLEESDVRRVYLVQDNEPPSVEPREVDNAECISDALRVNQFGEGVRGAVRTAAFLDSAGVDARLAVLPRPDDQKVDLDDYLQVWGDLRPVLASAKPARQHPAYEPDDRRGDGDLVDYPDDGRTRDTRDLDPREAAVEDAKREQKASERRAGGSTSRLFDLRLDDVAPVSDGYRGENPLGHHGDSRSYFTVFGDGEIAYDHKYKAAYNALTYLLCDAGERRPDDPSGTLDDEETLVAWARAKRTNALPADDPVPHNALRSVALSHGHCSSDDVEDGWKLPTDAFNAALETIDEEYGVSPGRDPLPERREPVSALPIARLKALSPDDARRAARKRGVEWPTTKEARERLRDRLFQAMYHGEDVVLDAPTALGKSYTVATEPWLNHADVTGESPVIQLSGTREARDDAVEQSRSAGVDVRTLKGRRERCPVAGGNHDPADDDGEDDPEVIMTIGGVPASHWFDVVCDGKGLPFSSAHAYLDENNDQGVDLPCCEDDTDCPAVGQWQNVPRDEETGETTADVVHATNKFAYVPGLVRGANVIFDECPDFTVDLENDRIQRAVTAYLKEIDAPLQTWESFASTIAYDGDHGDVVAERDATEDKIDTETPDREWYLENSDAHALAPALARALKWALRDAPDANERRKATVAHDPPRLDGEAHEDEGWNRVWVTVVVDENNRIQTVRAAPDLTGARCVIGLDAHPATPLWQRNTKPGITVEPVLEGDERRLWRRLERGLTVVQVGDATRPLSSGEYFNEDGTEALIEHLRESYGDDFDSVITASSVESRTARLMRDAGVDDPETMHYGEEKSRNDFGEKSIGLVNGCIDPGDDYVVNLLAEHDLDARPETVEGDDGEERRAHGRGFVGEDADTAAAILASVRENHVAQAAGRYARDADDPENNAVVFVRTDAFPEGFVDLKVSGVEWIATDKQRRVVEALRERRNATAKEIAEATGVSKRHVANTLWRLLDAGSVECRENAGKYGADVFGADTAPSSIVSLGSDEITNGPVWDTYTWAFAMLPPGHRLSQAVRRSDGDVPVEEIAGSDNQLLLGTYDAD</sequence>
<dbReference type="SUPFAM" id="SSF46785">
    <property type="entry name" value="Winged helix' DNA-binding domain"/>
    <property type="match status" value="1"/>
</dbReference>
<comment type="caution">
    <text evidence="2">The sequence shown here is derived from an EMBL/GenBank/DDBJ whole genome shotgun (WGS) entry which is preliminary data.</text>
</comment>
<dbReference type="InterPro" id="IPR050219">
    <property type="entry name" value="DnaG_primase"/>
</dbReference>
<dbReference type="InterPro" id="IPR036390">
    <property type="entry name" value="WH_DNA-bd_sf"/>
</dbReference>
<dbReference type="PANTHER" id="PTHR30313:SF2">
    <property type="entry name" value="DNA PRIMASE"/>
    <property type="match status" value="1"/>
</dbReference>
<evidence type="ECO:0000313" key="2">
    <source>
        <dbReference type="EMBL" id="EJN59707.1"/>
    </source>
</evidence>
<organism evidence="2 3">
    <name type="scientific">Halogranum salarium B-1</name>
    <dbReference type="NCBI Taxonomy" id="1210908"/>
    <lineage>
        <taxon>Archaea</taxon>
        <taxon>Methanobacteriati</taxon>
        <taxon>Methanobacteriota</taxon>
        <taxon>Stenosarchaea group</taxon>
        <taxon>Halobacteria</taxon>
        <taxon>Halobacteriales</taxon>
        <taxon>Haloferacaceae</taxon>
    </lineage>
</organism>
<dbReference type="GO" id="GO:0005737">
    <property type="term" value="C:cytoplasm"/>
    <property type="evidence" value="ECO:0007669"/>
    <property type="project" value="TreeGrafter"/>
</dbReference>
<dbReference type="CDD" id="cd01029">
    <property type="entry name" value="TOPRIM_primases"/>
    <property type="match status" value="1"/>
</dbReference>
<dbReference type="RefSeq" id="WP_009366944.1">
    <property type="nucleotide sequence ID" value="NZ_ALJD01000004.1"/>
</dbReference>
<dbReference type="InterPro" id="IPR034154">
    <property type="entry name" value="TOPRIM_DnaG/twinkle"/>
</dbReference>
<dbReference type="Gene3D" id="3.40.1360.10">
    <property type="match status" value="1"/>
</dbReference>
<dbReference type="SUPFAM" id="SSF56731">
    <property type="entry name" value="DNA primase core"/>
    <property type="match status" value="1"/>
</dbReference>